<dbReference type="STRING" id="180332.GCA_000797495_04841"/>
<feature type="transmembrane region" description="Helical" evidence="1">
    <location>
        <begin position="303"/>
        <end position="322"/>
    </location>
</feature>
<sequence>MNKIKNINRLFLGMVIFAFLFSYGIGFFVTGLGTEMAMILGQLMYLIPILFYIVVMRVPVKEEIPFRKIKWSTACMVVLFVILLMPLVSFLNLFSMLFVTNHVNASAQELNTNPFLVNLLLVGVMPAVSEEFMFRGVFYGSYRRKNHVQGAVMCGLIFGMAHLNVNQFLYAFVAGFAFCLLMEATGSILAPMLAHFIIDAWSVVVLELQKVLVQAVPQVSDTIQSGSLSSDYIITALQGVAVAAVICTALAGCVLVWISKHCNRDIHFISIFRNAFKRREPEMSCITVNGELQAAEQDDNRRLITPCFVIGALICIVQMIIIG</sequence>
<comment type="caution">
    <text evidence="3">The sequence shown here is derived from an EMBL/GenBank/DDBJ whole genome shotgun (WGS) entry which is preliminary data.</text>
</comment>
<dbReference type="GO" id="GO:0006508">
    <property type="term" value="P:proteolysis"/>
    <property type="evidence" value="ECO:0007669"/>
    <property type="project" value="UniProtKB-KW"/>
</dbReference>
<keyword evidence="1" id="KW-0812">Transmembrane</keyword>
<dbReference type="GO" id="GO:0080120">
    <property type="term" value="P:CAAX-box protein maturation"/>
    <property type="evidence" value="ECO:0007669"/>
    <property type="project" value="UniProtKB-ARBA"/>
</dbReference>
<dbReference type="GO" id="GO:0004175">
    <property type="term" value="F:endopeptidase activity"/>
    <property type="evidence" value="ECO:0007669"/>
    <property type="project" value="UniProtKB-ARBA"/>
</dbReference>
<keyword evidence="1" id="KW-1133">Transmembrane helix</keyword>
<reference evidence="3 4" key="1">
    <citation type="journal article" date="2019" name="Anaerobe">
        <title>Detection of Robinsoniella peoriensis in multiple bone samples of a trauma patient.</title>
        <authorList>
            <person name="Schrottner P."/>
            <person name="Hartwich K."/>
            <person name="Bunk B."/>
            <person name="Schober I."/>
            <person name="Helbig S."/>
            <person name="Rudolph W.W."/>
            <person name="Gunzer F."/>
        </authorList>
    </citation>
    <scope>NUCLEOTIDE SEQUENCE [LARGE SCALE GENOMIC DNA]</scope>
    <source>
        <strain evidence="3 4">DSM 106044</strain>
    </source>
</reference>
<feature type="transmembrane region" description="Helical" evidence="1">
    <location>
        <begin position="12"/>
        <end position="33"/>
    </location>
</feature>
<evidence type="ECO:0000256" key="1">
    <source>
        <dbReference type="SAM" id="Phobius"/>
    </source>
</evidence>
<dbReference type="RefSeq" id="WP_138002352.1">
    <property type="nucleotide sequence ID" value="NZ_QGQD01000043.1"/>
</dbReference>
<feature type="transmembrane region" description="Helical" evidence="1">
    <location>
        <begin position="71"/>
        <end position="95"/>
    </location>
</feature>
<dbReference type="Pfam" id="PF02517">
    <property type="entry name" value="Rce1-like"/>
    <property type="match status" value="1"/>
</dbReference>
<protein>
    <submittedName>
        <fullName evidence="3">CAAX amino terminal protease self-immunity</fullName>
    </submittedName>
</protein>
<accession>A0A4U8QA64</accession>
<evidence type="ECO:0000313" key="3">
    <source>
        <dbReference type="EMBL" id="TLD01113.1"/>
    </source>
</evidence>
<evidence type="ECO:0000313" key="4">
    <source>
        <dbReference type="Proteomes" id="UP000306509"/>
    </source>
</evidence>
<keyword evidence="3" id="KW-0645">Protease</keyword>
<feature type="transmembrane region" description="Helical" evidence="1">
    <location>
        <begin position="169"/>
        <end position="189"/>
    </location>
</feature>
<dbReference type="Proteomes" id="UP000306509">
    <property type="component" value="Unassembled WGS sequence"/>
</dbReference>
<gene>
    <name evidence="3" type="ORF">DSM106044_01904</name>
</gene>
<feature type="domain" description="CAAX prenyl protease 2/Lysostaphin resistance protein A-like" evidence="2">
    <location>
        <begin position="115"/>
        <end position="200"/>
    </location>
</feature>
<feature type="transmembrane region" description="Helical" evidence="1">
    <location>
        <begin position="39"/>
        <end position="59"/>
    </location>
</feature>
<dbReference type="AlphaFoldDB" id="A0A4U8QA64"/>
<keyword evidence="3" id="KW-0378">Hydrolase</keyword>
<keyword evidence="1" id="KW-0472">Membrane</keyword>
<keyword evidence="4" id="KW-1185">Reference proteome</keyword>
<proteinExistence type="predicted"/>
<dbReference type="InterPro" id="IPR003675">
    <property type="entry name" value="Rce1/LyrA-like_dom"/>
</dbReference>
<feature type="transmembrane region" description="Helical" evidence="1">
    <location>
        <begin position="115"/>
        <end position="134"/>
    </location>
</feature>
<organism evidence="3 4">
    <name type="scientific">Robinsoniella peoriensis</name>
    <dbReference type="NCBI Taxonomy" id="180332"/>
    <lineage>
        <taxon>Bacteria</taxon>
        <taxon>Bacillati</taxon>
        <taxon>Bacillota</taxon>
        <taxon>Clostridia</taxon>
        <taxon>Lachnospirales</taxon>
        <taxon>Lachnospiraceae</taxon>
        <taxon>Robinsoniella</taxon>
    </lineage>
</organism>
<dbReference type="EMBL" id="QGQD01000043">
    <property type="protein sequence ID" value="TLD01113.1"/>
    <property type="molecule type" value="Genomic_DNA"/>
</dbReference>
<name>A0A4U8QA64_9FIRM</name>
<evidence type="ECO:0000259" key="2">
    <source>
        <dbReference type="Pfam" id="PF02517"/>
    </source>
</evidence>
<feature type="transmembrane region" description="Helical" evidence="1">
    <location>
        <begin position="236"/>
        <end position="258"/>
    </location>
</feature>